<reference evidence="1" key="1">
    <citation type="submission" date="2014-09" db="EMBL/GenBank/DDBJ databases">
        <authorList>
            <person name="Magalhaes I.L.F."/>
            <person name="Oliveira U."/>
            <person name="Santos F.R."/>
            <person name="Vidigal T.H.D.A."/>
            <person name="Brescovit A.D."/>
            <person name="Santos A.J."/>
        </authorList>
    </citation>
    <scope>NUCLEOTIDE SEQUENCE</scope>
    <source>
        <tissue evidence="1">Shoot tissue taken approximately 20 cm above the soil surface</tissue>
    </source>
</reference>
<dbReference type="AlphaFoldDB" id="A0A0A9DW43"/>
<dbReference type="EMBL" id="GBRH01205116">
    <property type="protein sequence ID" value="JAD92779.1"/>
    <property type="molecule type" value="Transcribed_RNA"/>
</dbReference>
<proteinExistence type="predicted"/>
<sequence>MIAAPMIHSIKASNLWNVIEGYAHSYCNLGCWQVYFSYPFCHRMFYLQSWIKLQEIVFARFHAVQIFYSSSTDISHALSKPSCCLLKLFNCLRRGNCDWPLLNNLLVPSLDTTISTVQCCHIAMFVTEQLNLQMSALRCHFHNKYR</sequence>
<dbReference type="AntiFam" id="ANF00133">
    <property type="entry name" value="Shadow ORF (opposite mccA)"/>
</dbReference>
<protein>
    <submittedName>
        <fullName evidence="1">ACC1</fullName>
    </submittedName>
</protein>
<reference evidence="1" key="2">
    <citation type="journal article" date="2015" name="Data Brief">
        <title>Shoot transcriptome of the giant reed, Arundo donax.</title>
        <authorList>
            <person name="Barrero R.A."/>
            <person name="Guerrero F.D."/>
            <person name="Moolhuijzen P."/>
            <person name="Goolsby J.A."/>
            <person name="Tidwell J."/>
            <person name="Bellgard S.E."/>
            <person name="Bellgard M.I."/>
        </authorList>
    </citation>
    <scope>NUCLEOTIDE SEQUENCE</scope>
    <source>
        <tissue evidence="1">Shoot tissue taken approximately 20 cm above the soil surface</tissue>
    </source>
</reference>
<name>A0A0A9DW43_ARUDO</name>
<accession>A0A0A9DW43</accession>
<evidence type="ECO:0000313" key="1">
    <source>
        <dbReference type="EMBL" id="JAD92779.1"/>
    </source>
</evidence>
<organism evidence="1">
    <name type="scientific">Arundo donax</name>
    <name type="common">Giant reed</name>
    <name type="synonym">Donax arundinaceus</name>
    <dbReference type="NCBI Taxonomy" id="35708"/>
    <lineage>
        <taxon>Eukaryota</taxon>
        <taxon>Viridiplantae</taxon>
        <taxon>Streptophyta</taxon>
        <taxon>Embryophyta</taxon>
        <taxon>Tracheophyta</taxon>
        <taxon>Spermatophyta</taxon>
        <taxon>Magnoliopsida</taxon>
        <taxon>Liliopsida</taxon>
        <taxon>Poales</taxon>
        <taxon>Poaceae</taxon>
        <taxon>PACMAD clade</taxon>
        <taxon>Arundinoideae</taxon>
        <taxon>Arundineae</taxon>
        <taxon>Arundo</taxon>
    </lineage>
</organism>